<dbReference type="GO" id="GO:0016787">
    <property type="term" value="F:hydrolase activity"/>
    <property type="evidence" value="ECO:0007669"/>
    <property type="project" value="UniProtKB-KW"/>
</dbReference>
<dbReference type="PANTHER" id="PTHR48081">
    <property type="entry name" value="AB HYDROLASE SUPERFAMILY PROTEIN C4A8.06C"/>
    <property type="match status" value="1"/>
</dbReference>
<feature type="domain" description="Alpha/beta hydrolase fold-3" evidence="2">
    <location>
        <begin position="111"/>
        <end position="319"/>
    </location>
</feature>
<accession>A0A2M9Y4U9</accession>
<dbReference type="SMR" id="A0A2M9Y4U9"/>
<dbReference type="SUPFAM" id="SSF53474">
    <property type="entry name" value="alpha/beta-Hydrolases"/>
    <property type="match status" value="1"/>
</dbReference>
<dbReference type="Gene3D" id="3.40.50.1820">
    <property type="entry name" value="alpha/beta hydrolase"/>
    <property type="match status" value="1"/>
</dbReference>
<organism evidence="3 4">
    <name type="scientific">Leptospira brenneri</name>
    <dbReference type="NCBI Taxonomy" id="2023182"/>
    <lineage>
        <taxon>Bacteria</taxon>
        <taxon>Pseudomonadati</taxon>
        <taxon>Spirochaetota</taxon>
        <taxon>Spirochaetia</taxon>
        <taxon>Leptospirales</taxon>
        <taxon>Leptospiraceae</taxon>
        <taxon>Leptospira</taxon>
    </lineage>
</organism>
<evidence type="ECO:0000313" key="4">
    <source>
        <dbReference type="Proteomes" id="UP000297891"/>
    </source>
</evidence>
<dbReference type="RefSeq" id="WP_100789884.1">
    <property type="nucleotide sequence ID" value="NZ_NPDQ01000002.1"/>
</dbReference>
<dbReference type="Proteomes" id="UP000297891">
    <property type="component" value="Unassembled WGS sequence"/>
</dbReference>
<gene>
    <name evidence="3" type="ORF">EHQ30_08990</name>
</gene>
<dbReference type="InterPro" id="IPR013094">
    <property type="entry name" value="AB_hydrolase_3"/>
</dbReference>
<dbReference type="EMBL" id="RQFP01000001">
    <property type="protein sequence ID" value="TGK96713.1"/>
    <property type="molecule type" value="Genomic_DNA"/>
</dbReference>
<proteinExistence type="predicted"/>
<dbReference type="PROSITE" id="PS00122">
    <property type="entry name" value="CARBOXYLESTERASE_B_1"/>
    <property type="match status" value="1"/>
</dbReference>
<reference evidence="3" key="1">
    <citation type="journal article" date="2019" name="PLoS Negl. Trop. Dis.">
        <title>Revisiting the worldwide diversity of Leptospira species in the environment.</title>
        <authorList>
            <person name="Vincent A.T."/>
            <person name="Schiettekatte O."/>
            <person name="Bourhy P."/>
            <person name="Veyrier F.J."/>
            <person name="Picardeau M."/>
        </authorList>
    </citation>
    <scope>NUCLEOTIDE SEQUENCE [LARGE SCALE GENOMIC DNA]</scope>
    <source>
        <strain evidence="3">201800277</strain>
    </source>
</reference>
<name>A0A2M9Y4U9_9LEPT</name>
<dbReference type="InterPro" id="IPR050300">
    <property type="entry name" value="GDXG_lipolytic_enzyme"/>
</dbReference>
<dbReference type="OrthoDB" id="24847at2"/>
<dbReference type="PANTHER" id="PTHR48081:SF8">
    <property type="entry name" value="ALPHA_BETA HYDROLASE FOLD-3 DOMAIN-CONTAINING PROTEIN-RELATED"/>
    <property type="match status" value="1"/>
</dbReference>
<dbReference type="InterPro" id="IPR019826">
    <property type="entry name" value="Carboxylesterase_B_AS"/>
</dbReference>
<sequence>MLGIKKSVAQLVFSLPETWISALVRKNGQPETNQLDPYCALACNIARLLPKMEQMSPEKARRHYRDQMRIFDEPEFPIPHIEDKLIPTPSASFIPIRVYNANPQKRNLPTILFFHGGGLTIGNLETHDNFCRKMSHYTKSIVIAVDYRLAPEHPYPAAHDDVWLAYQYVRNSAYLFGGSPNAIAVCGDSAGALLATSLCLRAKKDKVPVPIYQALLYPMLDTSKESETYELFGERYVLTRSLMRWFIQNYLPNQKDRRTSTNSPVLADPKELKGLPPTYLGIAGYDPLREEGETYAKHLQTAGVKVEERHFPSLIHGYIQLTGLIPKAKEAEQDLFQSLVRFFSTRKI</sequence>
<evidence type="ECO:0000313" key="3">
    <source>
        <dbReference type="EMBL" id="TGK96713.1"/>
    </source>
</evidence>
<keyword evidence="1 3" id="KW-0378">Hydrolase</keyword>
<comment type="caution">
    <text evidence="3">The sequence shown here is derived from an EMBL/GenBank/DDBJ whole genome shotgun (WGS) entry which is preliminary data.</text>
</comment>
<dbReference type="Pfam" id="PF07859">
    <property type="entry name" value="Abhydrolase_3"/>
    <property type="match status" value="1"/>
</dbReference>
<protein>
    <submittedName>
        <fullName evidence="3">Alpha/beta hydrolase</fullName>
    </submittedName>
</protein>
<keyword evidence="4" id="KW-1185">Reference proteome</keyword>
<dbReference type="InterPro" id="IPR029058">
    <property type="entry name" value="AB_hydrolase_fold"/>
</dbReference>
<evidence type="ECO:0000259" key="2">
    <source>
        <dbReference type="Pfam" id="PF07859"/>
    </source>
</evidence>
<evidence type="ECO:0000256" key="1">
    <source>
        <dbReference type="ARBA" id="ARBA00022801"/>
    </source>
</evidence>
<dbReference type="AlphaFoldDB" id="A0A2M9Y4U9"/>